<evidence type="ECO:0000256" key="1">
    <source>
        <dbReference type="SAM" id="Coils"/>
    </source>
</evidence>
<evidence type="ECO:0000256" key="2">
    <source>
        <dbReference type="SAM" id="Phobius"/>
    </source>
</evidence>
<dbReference type="InterPro" id="IPR048428">
    <property type="entry name" value="YobI-NTPase"/>
</dbReference>
<evidence type="ECO:0000259" key="3">
    <source>
        <dbReference type="Pfam" id="PF20693"/>
    </source>
</evidence>
<proteinExistence type="predicted"/>
<feature type="coiled-coil region" evidence="1">
    <location>
        <begin position="584"/>
        <end position="611"/>
    </location>
</feature>
<accession>A0A0S6TZ61</accession>
<dbReference type="RefSeq" id="WP_030033782.1">
    <property type="nucleotide sequence ID" value="NZ_DF384213.1"/>
</dbReference>
<evidence type="ECO:0000313" key="4">
    <source>
        <dbReference type="EMBL" id="GAE01254.1"/>
    </source>
</evidence>
<protein>
    <recommendedName>
        <fullName evidence="3">YobI-like P-loop NTPase domain-containing protein</fullName>
    </recommendedName>
</protein>
<feature type="transmembrane region" description="Helical" evidence="2">
    <location>
        <begin position="185"/>
        <end position="207"/>
    </location>
</feature>
<dbReference type="EMBL" id="DF384213">
    <property type="protein sequence ID" value="GAE01254.1"/>
    <property type="molecule type" value="Genomic_DNA"/>
</dbReference>
<dbReference type="InterPro" id="IPR027417">
    <property type="entry name" value="P-loop_NTPase"/>
</dbReference>
<gene>
    <name evidence="4" type="ORF">CBO05C_0944</name>
</gene>
<feature type="domain" description="YobI-like P-loop NTPase" evidence="3">
    <location>
        <begin position="74"/>
        <end position="460"/>
    </location>
</feature>
<keyword evidence="2" id="KW-0812">Transmembrane</keyword>
<reference evidence="4" key="1">
    <citation type="submission" date="2013-10" db="EMBL/GenBank/DDBJ databases">
        <title>Draft genome sequence of Clostridium botulinum type B strain Osaka05.</title>
        <authorList>
            <person name="Sakaguchi Y."/>
            <person name="Hosomi K."/>
            <person name="Uchiyama J."/>
            <person name="Ogura Y."/>
            <person name="Sakaguchi M."/>
            <person name="Kohda T."/>
            <person name="Mukamoto M."/>
            <person name="Misawa N."/>
            <person name="Matsuzaki S."/>
            <person name="Hayashi T."/>
            <person name="Kozaki S."/>
        </authorList>
    </citation>
    <scope>NUCLEOTIDE SEQUENCE</scope>
    <source>
        <strain evidence="4">Osaka05</strain>
    </source>
</reference>
<sequence>MIIKELTIHIYGKLKNMNNKIKGKIKDTKQKILLNIIQSINRYFINLPKDTEKENSHGYEDLMPKIDVEKNKQYCESIEWALKNYEIKNIALTGVYGSGKSTILKTYKSQHNEYKYLNISLASFKDEELEKESNGEIESVKYSKGDIDNIDIEKAILKQIFYKEKYKTIPYSRFKRINNINEIPIIGKLILILATIFFGALFFNPHLITNIRERLILVKNVLNINKYLFIFLVISFAVIVLTALVKVIKYIKNRVKISIIKTGAGEIEIDNSDKSVFNKYIDEILYFFEVTKYDVVIFEDLDRFNDIEIFSRLRELNLLINNSEQINKRVVFIYALRDDMFSNKDNKDDKICYKNRTKFFDFIIPVLQVANSSNACDVLFKKFQKFNELDGLSEDFISDVTFLINDMRILNNIYNEYIIYKENLNKKNEIDNNNLLAIIVYKNMYPVDFSKLQNDEGIVYNIFHNKYKVIKSRIIQIDNQIDKIERYIEILEKECANNLKELRKIYMAPIMAVSDYNYIHIGYTQYKFIDLINDENEFEKLIKGKRIQYHNGINWVYSNSQDILSSNTELSYAERKESIKLKEKNINSNIIEDLKIKLEKLNKEKRIVSSLPLKDILNKNNFDEIFEDDISEEDLLIFLIKNGYIDENYYEYISYFYEGTLTKTDKDFLTNVMYEKCKEFDYVLNKPESVLKKMHDFQFRKEYVLNYCLVDFIIENKETNLKYKIYYELLIEQLVNESKKSFEFIDGYMYLHENKENNRNMFIKSVCNRWVNMWVYIQIKSKLTQQKLDSYLKDIIQFGDLNDIENMNSSLILTTYISQLTHFLKLISDEKYFNKIERLIERLDVKFKCIEKNMYEPTLLDFVYKNNRYDINEDIIELIIEKYSDKTSNDLRRANYTTIRNSGCEFLIEYIENNINEYIENVFLKLATNVEESENTMIDLLKKQISHENKYAIIEKERVIISDITSIDKELWDKLILNKKVNVNWFNIITYYSKSMEINKTVFNYLNEEEIYIKLSKLKMNDNNYFEESVVEKLSLQLIKCKDIKEESFKELLRSMPYRYDNLDVDDLSDNRINNIIKNKNLNLTLDNYNLVKEHYISSLVLLIIYNMDVYLDNPGKYKLNSQEINRLLDSSVSKEQKISIIQNIDEDSIAEDMELINKVVYYVLNNDIYLKEDTLIKIIESEIEENKKIMLINKQINSLDKSSIFRLLKILGGPYAEITKYGKRPLIKGGDDNKQLAINLYKKKCIRSHTVEKGNLRINTFRKEKIE</sequence>
<keyword evidence="2" id="KW-0472">Membrane</keyword>
<dbReference type="HOGENOM" id="CLU_005044_0_0_9"/>
<feature type="coiled-coil region" evidence="1">
    <location>
        <begin position="474"/>
        <end position="501"/>
    </location>
</feature>
<dbReference type="Proteomes" id="UP000054164">
    <property type="component" value="Unassembled WGS sequence"/>
</dbReference>
<dbReference type="Pfam" id="PF20693">
    <property type="entry name" value="YobI-ATPase"/>
    <property type="match status" value="1"/>
</dbReference>
<name>A0A0S6TZ61_CLOBO</name>
<dbReference type="AlphaFoldDB" id="A0A0S6TZ61"/>
<organism evidence="4">
    <name type="scientific">Clostridium botulinum B str. Osaka05</name>
    <dbReference type="NCBI Taxonomy" id="1407017"/>
    <lineage>
        <taxon>Bacteria</taxon>
        <taxon>Bacillati</taxon>
        <taxon>Bacillota</taxon>
        <taxon>Clostridia</taxon>
        <taxon>Eubacteriales</taxon>
        <taxon>Clostridiaceae</taxon>
        <taxon>Clostridium</taxon>
    </lineage>
</organism>
<dbReference type="SUPFAM" id="SSF52540">
    <property type="entry name" value="P-loop containing nucleoside triphosphate hydrolases"/>
    <property type="match status" value="1"/>
</dbReference>
<keyword evidence="1" id="KW-0175">Coiled coil</keyword>
<keyword evidence="2" id="KW-1133">Transmembrane helix</keyword>
<feature type="transmembrane region" description="Helical" evidence="2">
    <location>
        <begin position="227"/>
        <end position="248"/>
    </location>
</feature>